<proteinExistence type="predicted"/>
<evidence type="ECO:0000313" key="3">
    <source>
        <dbReference type="Proteomes" id="UP000077115"/>
    </source>
</evidence>
<organism evidence="2 3">
    <name type="scientific">Batrachochytrium dendrobatidis (strain JEL423)</name>
    <dbReference type="NCBI Taxonomy" id="403673"/>
    <lineage>
        <taxon>Eukaryota</taxon>
        <taxon>Fungi</taxon>
        <taxon>Fungi incertae sedis</taxon>
        <taxon>Chytridiomycota</taxon>
        <taxon>Chytridiomycota incertae sedis</taxon>
        <taxon>Chytridiomycetes</taxon>
        <taxon>Rhizophydiales</taxon>
        <taxon>Rhizophydiales incertae sedis</taxon>
        <taxon>Batrachochytrium</taxon>
    </lineage>
</organism>
<gene>
    <name evidence="2" type="ORF">BDEG_23189</name>
</gene>
<dbReference type="AlphaFoldDB" id="A0A177WJ00"/>
<feature type="region of interest" description="Disordered" evidence="1">
    <location>
        <begin position="56"/>
        <end position="82"/>
    </location>
</feature>
<evidence type="ECO:0000256" key="1">
    <source>
        <dbReference type="SAM" id="MobiDB-lite"/>
    </source>
</evidence>
<protein>
    <submittedName>
        <fullName evidence="2">Uncharacterized protein</fullName>
    </submittedName>
</protein>
<sequence length="189" mass="20393">MSDSTHIPVIESRRPKPSVTAKCPNCSVVIEFYLPATPAYAFSTCSIPTSAVQQTPSVSAKKTTNASDQSTNNASSRRPKTTLGKNRLSAFGQLQSQINDIVVMMTKHDSVIRSLLEQILVKLDSGCSPTHAVVIPVVVFETISTTVDITATVTVFCPQIMTQLGTNQVKFDPETPTKIINPTTELAAR</sequence>
<name>A0A177WJ00_BATDL</name>
<feature type="compositionally biased region" description="Polar residues" evidence="1">
    <location>
        <begin position="56"/>
        <end position="76"/>
    </location>
</feature>
<evidence type="ECO:0000313" key="2">
    <source>
        <dbReference type="EMBL" id="OAJ39331.1"/>
    </source>
</evidence>
<dbReference type="EMBL" id="DS022303">
    <property type="protein sequence ID" value="OAJ39331.1"/>
    <property type="molecule type" value="Genomic_DNA"/>
</dbReference>
<dbReference type="Proteomes" id="UP000077115">
    <property type="component" value="Unassembled WGS sequence"/>
</dbReference>
<reference evidence="2 3" key="1">
    <citation type="submission" date="2006-10" db="EMBL/GenBank/DDBJ databases">
        <title>The Genome Sequence of Batrachochytrium dendrobatidis JEL423.</title>
        <authorList>
            <consortium name="The Broad Institute Genome Sequencing Platform"/>
            <person name="Birren B."/>
            <person name="Lander E."/>
            <person name="Galagan J."/>
            <person name="Cuomo C."/>
            <person name="Devon K."/>
            <person name="Jaffe D."/>
            <person name="Butler J."/>
            <person name="Alvarez P."/>
            <person name="Gnerre S."/>
            <person name="Grabherr M."/>
            <person name="Kleber M."/>
            <person name="Mauceli E."/>
            <person name="Brockman W."/>
            <person name="Young S."/>
            <person name="LaButti K."/>
            <person name="Sykes S."/>
            <person name="DeCaprio D."/>
            <person name="Crawford M."/>
            <person name="Koehrsen M."/>
            <person name="Engels R."/>
            <person name="Montgomery P."/>
            <person name="Pearson M."/>
            <person name="Howarth C."/>
            <person name="Larson L."/>
            <person name="White J."/>
            <person name="O'Leary S."/>
            <person name="Kodira C."/>
            <person name="Zeng Q."/>
            <person name="Yandava C."/>
            <person name="Alvarado L."/>
            <person name="Longcore J."/>
            <person name="James T."/>
        </authorList>
    </citation>
    <scope>NUCLEOTIDE SEQUENCE [LARGE SCALE GENOMIC DNA]</scope>
    <source>
        <strain evidence="2 3">JEL423</strain>
    </source>
</reference>
<dbReference type="VEuPathDB" id="FungiDB:BDEG_23189"/>
<reference evidence="2 3" key="2">
    <citation type="submission" date="2016-05" db="EMBL/GenBank/DDBJ databases">
        <title>Lineage-specific infection strategies underlie the spectrum of fungal disease in amphibians.</title>
        <authorList>
            <person name="Cuomo C.A."/>
            <person name="Farrer R.A."/>
            <person name="James T."/>
            <person name="Longcore J."/>
            <person name="Birren B."/>
        </authorList>
    </citation>
    <scope>NUCLEOTIDE SEQUENCE [LARGE SCALE GENOMIC DNA]</scope>
    <source>
        <strain evidence="2 3">JEL423</strain>
    </source>
</reference>
<accession>A0A177WJ00</accession>